<protein>
    <submittedName>
        <fullName evidence="1">Uncharacterized protein</fullName>
    </submittedName>
</protein>
<dbReference type="EMBL" id="JAABLQ010000001">
    <property type="protein sequence ID" value="NBN79433.1"/>
    <property type="molecule type" value="Genomic_DNA"/>
</dbReference>
<proteinExistence type="predicted"/>
<dbReference type="RefSeq" id="WP_161708994.1">
    <property type="nucleotide sequence ID" value="NZ_JAABLQ010000001.1"/>
</dbReference>
<accession>A0A7X5F454</accession>
<sequence length="65" mass="7101">MSDIDARIIELYHKLGPKRAWEALVLFEFERMRRAELAADAGNDASDNAAGAATVRIPLGSGERS</sequence>
<gene>
    <name evidence="1" type="ORF">GWI72_14245</name>
</gene>
<reference evidence="2" key="1">
    <citation type="submission" date="2020-01" db="EMBL/GenBank/DDBJ databases">
        <authorList>
            <person name="Fang Y."/>
            <person name="Sun R."/>
            <person name="Nie L."/>
            <person name="He J."/>
            <person name="Hao L."/>
            <person name="Wang L."/>
            <person name="Su S."/>
            <person name="Lv E."/>
            <person name="Zhang Z."/>
            <person name="Xie R."/>
            <person name="Liu H."/>
        </authorList>
    </citation>
    <scope>NUCLEOTIDE SEQUENCE [LARGE SCALE GENOMIC DNA]</scope>
    <source>
        <strain evidence="2">XCT-53</strain>
    </source>
</reference>
<dbReference type="Proteomes" id="UP000586722">
    <property type="component" value="Unassembled WGS sequence"/>
</dbReference>
<evidence type="ECO:0000313" key="1">
    <source>
        <dbReference type="EMBL" id="NBN79433.1"/>
    </source>
</evidence>
<keyword evidence="2" id="KW-1185">Reference proteome</keyword>
<comment type="caution">
    <text evidence="1">The sequence shown here is derived from an EMBL/GenBank/DDBJ whole genome shotgun (WGS) entry which is preliminary data.</text>
</comment>
<dbReference type="AlphaFoldDB" id="A0A7X5F454"/>
<organism evidence="1 2">
    <name type="scientific">Pannonibacter tanglangensis</name>
    <dbReference type="NCBI Taxonomy" id="2750084"/>
    <lineage>
        <taxon>Bacteria</taxon>
        <taxon>Pseudomonadati</taxon>
        <taxon>Pseudomonadota</taxon>
        <taxon>Alphaproteobacteria</taxon>
        <taxon>Hyphomicrobiales</taxon>
        <taxon>Stappiaceae</taxon>
        <taxon>Pannonibacter</taxon>
    </lineage>
</organism>
<name>A0A7X5F454_9HYPH</name>
<evidence type="ECO:0000313" key="2">
    <source>
        <dbReference type="Proteomes" id="UP000586722"/>
    </source>
</evidence>